<feature type="transmembrane region" description="Helical" evidence="2">
    <location>
        <begin position="102"/>
        <end position="123"/>
    </location>
</feature>
<reference evidence="3 4" key="1">
    <citation type="submission" date="2019-06" db="EMBL/GenBank/DDBJ databases">
        <title>Sequencing the genomes of 1000 actinobacteria strains.</title>
        <authorList>
            <person name="Klenk H.-P."/>
        </authorList>
    </citation>
    <scope>NUCLEOTIDE SEQUENCE [LARGE SCALE GENOMIC DNA]</scope>
    <source>
        <strain evidence="3 4">DSM 43866</strain>
    </source>
</reference>
<feature type="compositionally biased region" description="Low complexity" evidence="1">
    <location>
        <begin position="18"/>
        <end position="28"/>
    </location>
</feature>
<comment type="caution">
    <text evidence="3">The sequence shown here is derived from an EMBL/GenBank/DDBJ whole genome shotgun (WGS) entry which is preliminary data.</text>
</comment>
<keyword evidence="2" id="KW-0812">Transmembrane</keyword>
<feature type="transmembrane region" description="Helical" evidence="2">
    <location>
        <begin position="38"/>
        <end position="55"/>
    </location>
</feature>
<feature type="transmembrane region" description="Helical" evidence="2">
    <location>
        <begin position="67"/>
        <end position="90"/>
    </location>
</feature>
<evidence type="ECO:0000313" key="3">
    <source>
        <dbReference type="EMBL" id="TWG12736.1"/>
    </source>
</evidence>
<gene>
    <name evidence="3" type="ORF">FHX34_105604</name>
</gene>
<dbReference type="AlphaFoldDB" id="A0A561VM89"/>
<dbReference type="Proteomes" id="UP000320239">
    <property type="component" value="Unassembled WGS sequence"/>
</dbReference>
<evidence type="ECO:0000256" key="2">
    <source>
        <dbReference type="SAM" id="Phobius"/>
    </source>
</evidence>
<dbReference type="RefSeq" id="WP_122978723.1">
    <property type="nucleotide sequence ID" value="NZ_BOMX01000088.1"/>
</dbReference>
<keyword evidence="2" id="KW-0472">Membrane</keyword>
<dbReference type="OrthoDB" id="3298704at2"/>
<proteinExistence type="predicted"/>
<evidence type="ECO:0000313" key="4">
    <source>
        <dbReference type="Proteomes" id="UP000320239"/>
    </source>
</evidence>
<dbReference type="EMBL" id="VIWY01000005">
    <property type="protein sequence ID" value="TWG12736.1"/>
    <property type="molecule type" value="Genomic_DNA"/>
</dbReference>
<organism evidence="3 4">
    <name type="scientific">Actinoplanes teichomyceticus</name>
    <dbReference type="NCBI Taxonomy" id="1867"/>
    <lineage>
        <taxon>Bacteria</taxon>
        <taxon>Bacillati</taxon>
        <taxon>Actinomycetota</taxon>
        <taxon>Actinomycetes</taxon>
        <taxon>Micromonosporales</taxon>
        <taxon>Micromonosporaceae</taxon>
        <taxon>Actinoplanes</taxon>
    </lineage>
</organism>
<accession>A0A561VM89</accession>
<protein>
    <submittedName>
        <fullName evidence="3">Uncharacterized protein</fullName>
    </submittedName>
</protein>
<keyword evidence="4" id="KW-1185">Reference proteome</keyword>
<name>A0A561VM89_ACTTI</name>
<evidence type="ECO:0000256" key="1">
    <source>
        <dbReference type="SAM" id="MobiDB-lite"/>
    </source>
</evidence>
<feature type="region of interest" description="Disordered" evidence="1">
    <location>
        <begin position="1"/>
        <end position="28"/>
    </location>
</feature>
<sequence length="237" mass="22898">MDDATPQRRPAAVTPDSGPAAGGAEAAGGPAPVTATNAALGLLALVVTAAGLHLAATQADTTATTVLAGAAAGTGTLAVAAAVLGTVRALTSRPGTASTTAAGALSVIGLILVTVTGLIAANAQPGTGVPGRPQTNVALSGGPGAWTLTIRVSTPGLTAGEVMDAKLVGFDTEGRELTLGRTLTPADRHGVATTTLTTAPLDDAGARLDVTVAGQDCIQQLPLTDATPIMPMTCQAA</sequence>
<keyword evidence="2" id="KW-1133">Transmembrane helix</keyword>